<evidence type="ECO:0000259" key="2">
    <source>
        <dbReference type="Pfam" id="PF00931"/>
    </source>
</evidence>
<dbReference type="PRINTS" id="PR00364">
    <property type="entry name" value="DISEASERSIST"/>
</dbReference>
<organism evidence="3 4">
    <name type="scientific">Gossypium hirsutum</name>
    <name type="common">Upland cotton</name>
    <name type="synonym">Gossypium mexicanum</name>
    <dbReference type="NCBI Taxonomy" id="3635"/>
    <lineage>
        <taxon>Eukaryota</taxon>
        <taxon>Viridiplantae</taxon>
        <taxon>Streptophyta</taxon>
        <taxon>Embryophyta</taxon>
        <taxon>Tracheophyta</taxon>
        <taxon>Spermatophyta</taxon>
        <taxon>Magnoliopsida</taxon>
        <taxon>eudicotyledons</taxon>
        <taxon>Gunneridae</taxon>
        <taxon>Pentapetalae</taxon>
        <taxon>rosids</taxon>
        <taxon>malvids</taxon>
        <taxon>Malvales</taxon>
        <taxon>Malvaceae</taxon>
        <taxon>Malvoideae</taxon>
        <taxon>Gossypium</taxon>
    </lineage>
</organism>
<evidence type="ECO:0000256" key="1">
    <source>
        <dbReference type="ARBA" id="ARBA00022821"/>
    </source>
</evidence>
<keyword evidence="3" id="KW-1185">Reference proteome</keyword>
<gene>
    <name evidence="4" type="primary">LOC107904468</name>
</gene>
<dbReference type="Proteomes" id="UP000818029">
    <property type="component" value="Chromosome A11"/>
</dbReference>
<reference evidence="3" key="1">
    <citation type="journal article" date="2020" name="Nat. Genet.">
        <title>Genomic diversifications of five Gossypium allopolyploid species and their impact on cotton improvement.</title>
        <authorList>
            <person name="Chen Z.J."/>
            <person name="Sreedasyam A."/>
            <person name="Ando A."/>
            <person name="Song Q."/>
            <person name="De Santiago L.M."/>
            <person name="Hulse-Kemp A.M."/>
            <person name="Ding M."/>
            <person name="Ye W."/>
            <person name="Kirkbride R.C."/>
            <person name="Jenkins J."/>
            <person name="Plott C."/>
            <person name="Lovell J."/>
            <person name="Lin Y.M."/>
            <person name="Vaughn R."/>
            <person name="Liu B."/>
            <person name="Simpson S."/>
            <person name="Scheffler B.E."/>
            <person name="Wen L."/>
            <person name="Saski C.A."/>
            <person name="Grover C.E."/>
            <person name="Hu G."/>
            <person name="Conover J.L."/>
            <person name="Carlson J.W."/>
            <person name="Shu S."/>
            <person name="Boston L.B."/>
            <person name="Williams M."/>
            <person name="Peterson D.G."/>
            <person name="McGee K."/>
            <person name="Jones D.C."/>
            <person name="Wendel J.F."/>
            <person name="Stelly D.M."/>
            <person name="Grimwood J."/>
            <person name="Schmutz J."/>
        </authorList>
    </citation>
    <scope>NUCLEOTIDE SEQUENCE [LARGE SCALE GENOMIC DNA]</scope>
    <source>
        <strain evidence="3">cv. TM-1</strain>
    </source>
</reference>
<sequence>MEFALNKIDKQWDNYRSVNQHMNNLKRKVMELNGMKEDTYSRMSAELLPRKKPKRDVQIWLENVERINGEVQNLDGKIGESSRFTRGSHAHNVLKTIREVEELTQQGKFEDGLVVDDPQWIGQVLSTTTLSGEGAKACVEEIWQCLVDDEVGNIGVWGMGSVGKTSIMKLINNLLLEETGRFDIVIWTTVSKEMSIAKLQKVMASKIGVSFCGDEDEITRAGMLFEALSRKRRSVIILDDLWQEVPLDKVGIPEPSSGSKLVLMTRSFDVCRKMSCRAIKVKPLVEEESWKLFSEKVGRGMLKPWPALQQRTNSNKLVKRPTAANCTILAAILFCSKEMELVQL</sequence>
<dbReference type="RefSeq" id="XP_016686345.2">
    <property type="nucleotide sequence ID" value="XM_016830856.2"/>
</dbReference>
<dbReference type="InterPro" id="IPR027417">
    <property type="entry name" value="P-loop_NTPase"/>
</dbReference>
<dbReference type="InterPro" id="IPR002182">
    <property type="entry name" value="NB-ARC"/>
</dbReference>
<dbReference type="PANTHER" id="PTHR33463">
    <property type="entry name" value="NB-ARC DOMAIN-CONTAINING PROTEIN-RELATED"/>
    <property type="match status" value="1"/>
</dbReference>
<accession>A0A1U8J7M6</accession>
<name>A0A1U8J7M6_GOSHI</name>
<dbReference type="InterPro" id="IPR050905">
    <property type="entry name" value="Plant_NBS-LRR"/>
</dbReference>
<dbReference type="GeneID" id="107904468"/>
<protein>
    <submittedName>
        <fullName evidence="4">Probable disease resistance protein At1g52660</fullName>
    </submittedName>
</protein>
<dbReference type="Gene3D" id="3.40.50.300">
    <property type="entry name" value="P-loop containing nucleotide triphosphate hydrolases"/>
    <property type="match status" value="1"/>
</dbReference>
<proteinExistence type="predicted"/>
<dbReference type="KEGG" id="ghi:107904468"/>
<keyword evidence="1" id="KW-0611">Plant defense</keyword>
<evidence type="ECO:0000313" key="3">
    <source>
        <dbReference type="Proteomes" id="UP000818029"/>
    </source>
</evidence>
<dbReference type="Pfam" id="PF00931">
    <property type="entry name" value="NB-ARC"/>
    <property type="match status" value="1"/>
</dbReference>
<dbReference type="AlphaFoldDB" id="A0A1U8J7M6"/>
<dbReference type="SUPFAM" id="SSF52540">
    <property type="entry name" value="P-loop containing nucleoside triphosphate hydrolases"/>
    <property type="match status" value="1"/>
</dbReference>
<feature type="domain" description="NB-ARC" evidence="2">
    <location>
        <begin position="137"/>
        <end position="300"/>
    </location>
</feature>
<dbReference type="PANTHER" id="PTHR33463:SF187">
    <property type="entry name" value="AND NB-ARC DOMAIN DISEASE RESISTANCE PROTEIN, PUTATIVE-RELATED"/>
    <property type="match status" value="1"/>
</dbReference>
<evidence type="ECO:0000313" key="4">
    <source>
        <dbReference type="RefSeq" id="XP_016686345.2"/>
    </source>
</evidence>
<reference evidence="4" key="2">
    <citation type="submission" date="2025-08" db="UniProtKB">
        <authorList>
            <consortium name="RefSeq"/>
        </authorList>
    </citation>
    <scope>IDENTIFICATION</scope>
</reference>
<dbReference type="PaxDb" id="3635-A0A1U8J7M6"/>